<feature type="compositionally biased region" description="Polar residues" evidence="1">
    <location>
        <begin position="1"/>
        <end position="25"/>
    </location>
</feature>
<evidence type="ECO:0000313" key="4">
    <source>
        <dbReference type="Proteomes" id="UP000607281"/>
    </source>
</evidence>
<evidence type="ECO:0000313" key="3">
    <source>
        <dbReference type="EMBL" id="MBD2347069.1"/>
    </source>
</evidence>
<keyword evidence="2" id="KW-0812">Transmembrane</keyword>
<keyword evidence="2" id="KW-1133">Transmembrane helix</keyword>
<name>A0ABR8CXI3_9NOST</name>
<feature type="region of interest" description="Disordered" evidence="1">
    <location>
        <begin position="1"/>
        <end position="27"/>
    </location>
</feature>
<dbReference type="InterPro" id="IPR036163">
    <property type="entry name" value="HMA_dom_sf"/>
</dbReference>
<comment type="caution">
    <text evidence="3">The sequence shown here is derived from an EMBL/GenBank/DDBJ whole genome shotgun (WGS) entry which is preliminary data.</text>
</comment>
<reference evidence="3 4" key="1">
    <citation type="journal article" date="2020" name="ISME J.">
        <title>Comparative genomics reveals insights into cyanobacterial evolution and habitat adaptation.</title>
        <authorList>
            <person name="Chen M.Y."/>
            <person name="Teng W.K."/>
            <person name="Zhao L."/>
            <person name="Hu C.X."/>
            <person name="Zhou Y.K."/>
            <person name="Han B.P."/>
            <person name="Song L.R."/>
            <person name="Shu W.S."/>
        </authorList>
    </citation>
    <scope>NUCLEOTIDE SEQUENCE [LARGE SCALE GENOMIC DNA]</scope>
    <source>
        <strain evidence="3 4">FACHB-260</strain>
    </source>
</reference>
<evidence type="ECO:0000256" key="2">
    <source>
        <dbReference type="SAM" id="Phobius"/>
    </source>
</evidence>
<organism evidence="3 4">
    <name type="scientific">Anabaena subtropica FACHB-260</name>
    <dbReference type="NCBI Taxonomy" id="2692884"/>
    <lineage>
        <taxon>Bacteria</taxon>
        <taxon>Bacillati</taxon>
        <taxon>Cyanobacteriota</taxon>
        <taxon>Cyanophyceae</taxon>
        <taxon>Nostocales</taxon>
        <taxon>Nostocaceae</taxon>
        <taxon>Anabaena</taxon>
    </lineage>
</organism>
<dbReference type="Pfam" id="PF19991">
    <property type="entry name" value="HMA_2"/>
    <property type="match status" value="1"/>
</dbReference>
<proteinExistence type="predicted"/>
<dbReference type="Proteomes" id="UP000607281">
    <property type="component" value="Unassembled WGS sequence"/>
</dbReference>
<sequence>MTKTISSRVRSSPHLTISPDLTSTGRQRDEIKVNTNSSRLGQYPQLQLSANGMQVVHATNGRIRIKATDSSFSSNLKTITKHLKQYKGVREVATNEPTGSMVVTFDEKKLSLPQMLGILRQINIQTSPNSPLSDPFAPWKSIDFWKEQTVSFIPLMTGLAVTGGLGVSGLAAIPIYMITADATRRVIDYLEPQITGSDTVKESAKAVMITEECKPATPGHKITKTTVKSTDLAYSVVHEIPGRIRFHIPQIASDRAYAKRLERLLKTDALVSNVRMNCDAASLAISYKSSTVAVSYWVSLMESALQTTLPTLPITENNQSTPLVIEKLNTTSTTLEPETFSQLTEQAEHTVSETQAQTLNISSLWADMKPSGLSYSLNFIANLPL</sequence>
<dbReference type="EMBL" id="JACJRF010000069">
    <property type="protein sequence ID" value="MBD2347069.1"/>
    <property type="molecule type" value="Genomic_DNA"/>
</dbReference>
<gene>
    <name evidence="3" type="ORF">H6G18_23455</name>
</gene>
<accession>A0ABR8CXI3</accession>
<feature type="transmembrane region" description="Helical" evidence="2">
    <location>
        <begin position="152"/>
        <end position="177"/>
    </location>
</feature>
<keyword evidence="2" id="KW-0472">Membrane</keyword>
<evidence type="ECO:0008006" key="5">
    <source>
        <dbReference type="Google" id="ProtNLM"/>
    </source>
</evidence>
<evidence type="ECO:0000256" key="1">
    <source>
        <dbReference type="SAM" id="MobiDB-lite"/>
    </source>
</evidence>
<keyword evidence="4" id="KW-1185">Reference proteome</keyword>
<dbReference type="SUPFAM" id="SSF55008">
    <property type="entry name" value="HMA, heavy metal-associated domain"/>
    <property type="match status" value="1"/>
</dbReference>
<protein>
    <recommendedName>
        <fullName evidence="5">HMA domain-containing protein</fullName>
    </recommendedName>
</protein>